<comment type="caution">
    <text evidence="3">The sequence shown here is derived from an EMBL/GenBank/DDBJ whole genome shotgun (WGS) entry which is preliminary data.</text>
</comment>
<reference evidence="3 4" key="1">
    <citation type="journal article" date="2019" name="Int. J. Syst. Evol. Microbiol.">
        <title>The Global Catalogue of Microorganisms (GCM) 10K type strain sequencing project: providing services to taxonomists for standard genome sequencing and annotation.</title>
        <authorList>
            <consortium name="The Broad Institute Genomics Platform"/>
            <consortium name="The Broad Institute Genome Sequencing Center for Infectious Disease"/>
            <person name="Wu L."/>
            <person name="Ma J."/>
        </authorList>
    </citation>
    <scope>NUCLEOTIDE SEQUENCE [LARGE SCALE GENOMIC DNA]</scope>
    <source>
        <strain evidence="3 4">JCM 13250</strain>
    </source>
</reference>
<dbReference type="RefSeq" id="WP_344134968.1">
    <property type="nucleotide sequence ID" value="NZ_BAAALT010000147.1"/>
</dbReference>
<gene>
    <name evidence="3" type="ORF">GCM10009682_42300</name>
</gene>
<name>A0ABN2MA78_9ACTN</name>
<dbReference type="Proteomes" id="UP001500218">
    <property type="component" value="Unassembled WGS sequence"/>
</dbReference>
<dbReference type="EMBL" id="BAAALT010000147">
    <property type="protein sequence ID" value="GAA1817031.1"/>
    <property type="molecule type" value="Genomic_DNA"/>
</dbReference>
<keyword evidence="4" id="KW-1185">Reference proteome</keyword>
<keyword evidence="2" id="KW-1133">Transmembrane helix</keyword>
<feature type="compositionally biased region" description="Pro residues" evidence="1">
    <location>
        <begin position="53"/>
        <end position="63"/>
    </location>
</feature>
<feature type="region of interest" description="Disordered" evidence="1">
    <location>
        <begin position="1"/>
        <end position="63"/>
    </location>
</feature>
<feature type="compositionally biased region" description="Low complexity" evidence="1">
    <location>
        <begin position="27"/>
        <end position="38"/>
    </location>
</feature>
<accession>A0ABN2MA78</accession>
<evidence type="ECO:0000313" key="4">
    <source>
        <dbReference type="Proteomes" id="UP001500218"/>
    </source>
</evidence>
<evidence type="ECO:0000313" key="3">
    <source>
        <dbReference type="EMBL" id="GAA1817031.1"/>
    </source>
</evidence>
<organism evidence="3 4">
    <name type="scientific">Luedemannella flava</name>
    <dbReference type="NCBI Taxonomy" id="349316"/>
    <lineage>
        <taxon>Bacteria</taxon>
        <taxon>Bacillati</taxon>
        <taxon>Actinomycetota</taxon>
        <taxon>Actinomycetes</taxon>
        <taxon>Micromonosporales</taxon>
        <taxon>Micromonosporaceae</taxon>
        <taxon>Luedemannella</taxon>
    </lineage>
</organism>
<evidence type="ECO:0000256" key="1">
    <source>
        <dbReference type="SAM" id="MobiDB-lite"/>
    </source>
</evidence>
<protein>
    <recommendedName>
        <fullName evidence="5">Ig-like domain-containing protein</fullName>
    </recommendedName>
</protein>
<keyword evidence="2" id="KW-0472">Membrane</keyword>
<evidence type="ECO:0000256" key="2">
    <source>
        <dbReference type="SAM" id="Phobius"/>
    </source>
</evidence>
<proteinExistence type="predicted"/>
<feature type="transmembrane region" description="Helical" evidence="2">
    <location>
        <begin position="109"/>
        <end position="135"/>
    </location>
</feature>
<evidence type="ECO:0008006" key="5">
    <source>
        <dbReference type="Google" id="ProtNLM"/>
    </source>
</evidence>
<dbReference type="PRINTS" id="PR01217">
    <property type="entry name" value="PRICHEXTENSN"/>
</dbReference>
<sequence>MTTPQDPTPPDPGYPPPGSPGYPPAYPGAAPGYPAATPGYPPPQGYPSAPGYPTAPPPGYPAPAPPGYPPAAPGYPASAGYPGAPTGYPGYPPGVPGYPPAPPRNQTRWGLIIGIIAVVLVIFCGLGVAGVAYFVSTERSTSTGGTSPERQDITILACTLLNGQATPTVTVSWEVVNSAATPRDYKPTFVVESADGKQLGSGGDAKTGIRAGQRVVYMTSVKLDTPHGGAVNCKLKD</sequence>
<feature type="compositionally biased region" description="Pro residues" evidence="1">
    <location>
        <begin position="1"/>
        <end position="26"/>
    </location>
</feature>
<keyword evidence="2" id="KW-0812">Transmembrane</keyword>